<accession>A0A0K2U6R1</accession>
<dbReference type="Gene3D" id="3.50.4.10">
    <property type="entry name" value="Hepatocyte Growth Factor"/>
    <property type="match status" value="1"/>
</dbReference>
<evidence type="ECO:0000313" key="1">
    <source>
        <dbReference type="EMBL" id="CDW33396.1"/>
    </source>
</evidence>
<organism evidence="1">
    <name type="scientific">Lepeophtheirus salmonis</name>
    <name type="common">Salmon louse</name>
    <name type="synonym">Caligus salmonis</name>
    <dbReference type="NCBI Taxonomy" id="72036"/>
    <lineage>
        <taxon>Eukaryota</taxon>
        <taxon>Metazoa</taxon>
        <taxon>Ecdysozoa</taxon>
        <taxon>Arthropoda</taxon>
        <taxon>Crustacea</taxon>
        <taxon>Multicrustacea</taxon>
        <taxon>Hexanauplia</taxon>
        <taxon>Copepoda</taxon>
        <taxon>Siphonostomatoida</taxon>
        <taxon>Caligidae</taxon>
        <taxon>Lepeophtheirus</taxon>
    </lineage>
</organism>
<feature type="non-terminal residue" evidence="1">
    <location>
        <position position="1"/>
    </location>
</feature>
<dbReference type="EMBL" id="HACA01016035">
    <property type="protein sequence ID" value="CDW33396.1"/>
    <property type="molecule type" value="Transcribed_RNA"/>
</dbReference>
<protein>
    <recommendedName>
        <fullName evidence="2">Apple domain-containing protein</fullName>
    </recommendedName>
</protein>
<name>A0A0K2U6R1_LEPSM</name>
<proteinExistence type="predicted"/>
<reference evidence="1" key="1">
    <citation type="submission" date="2014-05" db="EMBL/GenBank/DDBJ databases">
        <authorList>
            <person name="Chronopoulou M."/>
        </authorList>
    </citation>
    <scope>NUCLEOTIDE SEQUENCE</scope>
    <source>
        <tissue evidence="1">Whole organism</tissue>
    </source>
</reference>
<sequence>YLFLAYKKMNPGFTKIYFETGAMGISVYQTYEAMTLMVCAIICQDSTKCLAFNYKMNECELIDKYAIHDNSTNMIYIREPCVYWNRNTVSSLISSKQTITLEDCILECRNHTNCNHAVLNLRNNICFMKERIYSFSERNDVITVMQCLEVLKKVRNVIKLM</sequence>
<evidence type="ECO:0008006" key="2">
    <source>
        <dbReference type="Google" id="ProtNLM"/>
    </source>
</evidence>
<dbReference type="AlphaFoldDB" id="A0A0K2U6R1"/>